<dbReference type="GO" id="GO:0046677">
    <property type="term" value="P:response to antibiotic"/>
    <property type="evidence" value="ECO:0007669"/>
    <property type="project" value="UniProtKB-KW"/>
</dbReference>
<dbReference type="EMBL" id="PDKO01000001">
    <property type="protein sequence ID" value="RXJ64750.1"/>
    <property type="molecule type" value="Genomic_DNA"/>
</dbReference>
<dbReference type="OrthoDB" id="7330654at2"/>
<dbReference type="InterPro" id="IPR028345">
    <property type="entry name" value="Antibiotic_NAT-like"/>
</dbReference>
<dbReference type="PANTHER" id="PTHR11104">
    <property type="entry name" value="AMINOGLYCOSIDE N3-ACETYLTRANSFERASE"/>
    <property type="match status" value="1"/>
</dbReference>
<protein>
    <recommendedName>
        <fullName evidence="2 5">Aminoglycoside N(3)-acetyltransferase</fullName>
        <ecNumber evidence="5">2.3.1.-</ecNumber>
    </recommendedName>
</protein>
<keyword evidence="5" id="KW-0046">Antibiotic resistance</keyword>
<sequence length="312" mass="35784">MRILVKQIKQYLPNFLKKKIDDKVEKNKLRKHRERKKRVLISLKEVDNLLNKFTLNSDIIIHSSTSNIGKIEGGTKELTNLIISKIDLSSYTLLAPALSFLGSQKEYLENLDSFNLQEAKNAMGNISNMIMKKDNCKRSFHPSHSVIAIGKNVNYYISDHEKGKTPFSGSSPYSKITNNNGKILMFGVNLNSVTNFHVYEDMLEEYLPFDVYLKNIYKIDSENNGKNLVIEVKAHNPFLSAKRDCERARKYLLKNGYIESYKLGDSEISLLDAKGLTITLLQMLLKGDSIYGKVKLKKKQKEKVNELLERLK</sequence>
<comment type="caution">
    <text evidence="6">The sequence shown here is derived from an EMBL/GenBank/DDBJ whole genome shotgun (WGS) entry which is preliminary data.</text>
</comment>
<dbReference type="GO" id="GO:0046353">
    <property type="term" value="F:aminoglycoside 3-N-acetyltransferase activity"/>
    <property type="evidence" value="ECO:0007669"/>
    <property type="project" value="UniProtKB-EC"/>
</dbReference>
<accession>A0A4Q0Y3L6</accession>
<keyword evidence="7" id="KW-1185">Reference proteome</keyword>
<evidence type="ECO:0000256" key="5">
    <source>
        <dbReference type="RuleBase" id="RU365031"/>
    </source>
</evidence>
<comment type="catalytic activity">
    <reaction evidence="5">
        <text>a 2-deoxystreptamine antibiotic + acetyl-CoA = an N(3)-acetyl-2-deoxystreptamine antibiotic + CoA + H(+)</text>
        <dbReference type="Rhea" id="RHEA:12665"/>
        <dbReference type="ChEBI" id="CHEBI:15378"/>
        <dbReference type="ChEBI" id="CHEBI:57287"/>
        <dbReference type="ChEBI" id="CHEBI:57288"/>
        <dbReference type="ChEBI" id="CHEBI:57921"/>
        <dbReference type="ChEBI" id="CHEBI:77452"/>
        <dbReference type="EC" id="2.3.1.81"/>
    </reaction>
</comment>
<gene>
    <name evidence="6" type="ORF">CRV06_02000</name>
</gene>
<evidence type="ECO:0000256" key="3">
    <source>
        <dbReference type="ARBA" id="ARBA00022679"/>
    </source>
</evidence>
<name>A0A4Q0Y3L6_9BACT</name>
<dbReference type="InterPro" id="IPR003679">
    <property type="entry name" value="Amioglycoside_AcTrfase"/>
</dbReference>
<dbReference type="PANTHER" id="PTHR11104:SF0">
    <property type="entry name" value="SPBETA PROPHAGE-DERIVED AMINOGLYCOSIDE N(3')-ACETYLTRANSFERASE-LIKE PROTEIN YOKD"/>
    <property type="match status" value="1"/>
</dbReference>
<keyword evidence="4 5" id="KW-0012">Acyltransferase</keyword>
<dbReference type="Pfam" id="PF02522">
    <property type="entry name" value="Antibiotic_NAT"/>
    <property type="match status" value="1"/>
</dbReference>
<dbReference type="SUPFAM" id="SSF110710">
    <property type="entry name" value="TTHA0583/YokD-like"/>
    <property type="match status" value="1"/>
</dbReference>
<keyword evidence="3 5" id="KW-0808">Transferase</keyword>
<evidence type="ECO:0000256" key="4">
    <source>
        <dbReference type="ARBA" id="ARBA00023315"/>
    </source>
</evidence>
<evidence type="ECO:0000256" key="1">
    <source>
        <dbReference type="ARBA" id="ARBA00006383"/>
    </source>
</evidence>
<dbReference type="AlphaFoldDB" id="A0A4Q0Y3L6"/>
<evidence type="ECO:0000313" key="7">
    <source>
        <dbReference type="Proteomes" id="UP000290191"/>
    </source>
</evidence>
<organism evidence="6 7">
    <name type="scientific">Halarcobacter anaerophilus</name>
    <dbReference type="NCBI Taxonomy" id="877500"/>
    <lineage>
        <taxon>Bacteria</taxon>
        <taxon>Pseudomonadati</taxon>
        <taxon>Campylobacterota</taxon>
        <taxon>Epsilonproteobacteria</taxon>
        <taxon>Campylobacterales</taxon>
        <taxon>Arcobacteraceae</taxon>
        <taxon>Halarcobacter</taxon>
    </lineage>
</organism>
<proteinExistence type="inferred from homology"/>
<comment type="similarity">
    <text evidence="1 5">Belongs to the antibiotic N-acetyltransferase family.</text>
</comment>
<evidence type="ECO:0000313" key="6">
    <source>
        <dbReference type="EMBL" id="RXJ64750.1"/>
    </source>
</evidence>
<evidence type="ECO:0000256" key="2">
    <source>
        <dbReference type="ARBA" id="ARBA00012882"/>
    </source>
</evidence>
<dbReference type="RefSeq" id="WP_129081118.1">
    <property type="nucleotide sequence ID" value="NZ_CP041070.1"/>
</dbReference>
<dbReference type="Proteomes" id="UP000290191">
    <property type="component" value="Unassembled WGS sequence"/>
</dbReference>
<reference evidence="6 7" key="1">
    <citation type="submission" date="2017-10" db="EMBL/GenBank/DDBJ databases">
        <title>Genomics of the genus Arcobacter.</title>
        <authorList>
            <person name="Perez-Cataluna A."/>
            <person name="Figueras M.J."/>
        </authorList>
    </citation>
    <scope>NUCLEOTIDE SEQUENCE [LARGE SCALE GENOMIC DNA]</scope>
    <source>
        <strain evidence="6 7">DSM 24636</strain>
    </source>
</reference>
<dbReference type="EC" id="2.3.1.-" evidence="5"/>